<dbReference type="AlphaFoldDB" id="A0AAD5MX16"/>
<dbReference type="EMBL" id="JAHQIW010002824">
    <property type="protein sequence ID" value="KAJ1356467.1"/>
    <property type="molecule type" value="Genomic_DNA"/>
</dbReference>
<dbReference type="Proteomes" id="UP001196413">
    <property type="component" value="Unassembled WGS sequence"/>
</dbReference>
<evidence type="ECO:0000313" key="2">
    <source>
        <dbReference type="Proteomes" id="UP001196413"/>
    </source>
</evidence>
<gene>
    <name evidence="1" type="ORF">KIN20_014194</name>
</gene>
<protein>
    <submittedName>
        <fullName evidence="1">Uncharacterized protein</fullName>
    </submittedName>
</protein>
<accession>A0AAD5MX16</accession>
<name>A0AAD5MX16_PARTN</name>
<comment type="caution">
    <text evidence="1">The sequence shown here is derived from an EMBL/GenBank/DDBJ whole genome shotgun (WGS) entry which is preliminary data.</text>
</comment>
<evidence type="ECO:0000313" key="1">
    <source>
        <dbReference type="EMBL" id="KAJ1356467.1"/>
    </source>
</evidence>
<reference evidence="1" key="1">
    <citation type="submission" date="2021-06" db="EMBL/GenBank/DDBJ databases">
        <title>Parelaphostrongylus tenuis whole genome reference sequence.</title>
        <authorList>
            <person name="Garwood T.J."/>
            <person name="Larsen P.A."/>
            <person name="Fountain-Jones N.M."/>
            <person name="Garbe J.R."/>
            <person name="Macchietto M.G."/>
            <person name="Kania S.A."/>
            <person name="Gerhold R.W."/>
            <person name="Richards J.E."/>
            <person name="Wolf T.M."/>
        </authorList>
    </citation>
    <scope>NUCLEOTIDE SEQUENCE</scope>
    <source>
        <strain evidence="1">MNPRO001-30</strain>
        <tissue evidence="1">Meninges</tissue>
    </source>
</reference>
<sequence length="118" mass="12789">MLIAVRGMVNMFPHCIIVGSTVTSTCGPTNSNQEVDCGMTNALKMTVPIAVDHTTITGTVTGSTVQTVALIICNGRKVFYMGNKKPSTVHHLIFSNFSLLGKRESSDTMPTFRLLNRL</sequence>
<organism evidence="1 2">
    <name type="scientific">Parelaphostrongylus tenuis</name>
    <name type="common">Meningeal worm</name>
    <dbReference type="NCBI Taxonomy" id="148309"/>
    <lineage>
        <taxon>Eukaryota</taxon>
        <taxon>Metazoa</taxon>
        <taxon>Ecdysozoa</taxon>
        <taxon>Nematoda</taxon>
        <taxon>Chromadorea</taxon>
        <taxon>Rhabditida</taxon>
        <taxon>Rhabditina</taxon>
        <taxon>Rhabditomorpha</taxon>
        <taxon>Strongyloidea</taxon>
        <taxon>Metastrongylidae</taxon>
        <taxon>Parelaphostrongylus</taxon>
    </lineage>
</organism>
<keyword evidence="2" id="KW-1185">Reference proteome</keyword>
<proteinExistence type="predicted"/>